<evidence type="ECO:0000313" key="19">
    <source>
        <dbReference type="EMBL" id="JAS07193.1"/>
    </source>
</evidence>
<evidence type="ECO:0000256" key="3">
    <source>
        <dbReference type="ARBA" id="ARBA00022472"/>
    </source>
</evidence>
<dbReference type="GO" id="GO:0006281">
    <property type="term" value="P:DNA repair"/>
    <property type="evidence" value="ECO:0007669"/>
    <property type="project" value="TreeGrafter"/>
</dbReference>
<comment type="similarity">
    <text evidence="2">Belongs to the SNF2/RAD54 helicase family.</text>
</comment>
<dbReference type="InterPro" id="IPR000330">
    <property type="entry name" value="SNF2_N"/>
</dbReference>
<keyword evidence="4" id="KW-0597">Phosphoprotein</keyword>
<dbReference type="AlphaFoldDB" id="A0A1B6C101"/>
<evidence type="ECO:0000256" key="4">
    <source>
        <dbReference type="ARBA" id="ARBA00022553"/>
    </source>
</evidence>
<evidence type="ECO:0000256" key="14">
    <source>
        <dbReference type="ARBA" id="ARBA00079067"/>
    </source>
</evidence>
<keyword evidence="3" id="KW-0806">Transcription termination</keyword>
<feature type="domain" description="Helicase ATP-binding" evidence="17">
    <location>
        <begin position="379"/>
        <end position="578"/>
    </location>
</feature>
<evidence type="ECO:0000256" key="15">
    <source>
        <dbReference type="ARBA" id="ARBA00082628"/>
    </source>
</evidence>
<dbReference type="SUPFAM" id="SSF52540">
    <property type="entry name" value="P-loop containing nucleoside triphosphate hydrolases"/>
    <property type="match status" value="2"/>
</dbReference>
<evidence type="ECO:0000256" key="12">
    <source>
        <dbReference type="ARBA" id="ARBA00023242"/>
    </source>
</evidence>
<dbReference type="InterPro" id="IPR001650">
    <property type="entry name" value="Helicase_C-like"/>
</dbReference>
<keyword evidence="10" id="KW-0238">DNA-binding</keyword>
<feature type="region of interest" description="Disordered" evidence="16">
    <location>
        <begin position="1"/>
        <end position="31"/>
    </location>
</feature>
<dbReference type="GO" id="GO:0005634">
    <property type="term" value="C:nucleus"/>
    <property type="evidence" value="ECO:0007669"/>
    <property type="project" value="UniProtKB-SubCell"/>
</dbReference>
<comment type="subcellular location">
    <subcellularLocation>
        <location evidence="1">Nucleus</location>
    </subcellularLocation>
</comment>
<dbReference type="InterPro" id="IPR050628">
    <property type="entry name" value="SNF2_RAD54_helicase_TF"/>
</dbReference>
<evidence type="ECO:0000256" key="1">
    <source>
        <dbReference type="ARBA" id="ARBA00004123"/>
    </source>
</evidence>
<dbReference type="PROSITE" id="PS51192">
    <property type="entry name" value="HELICASE_ATP_BIND_1"/>
    <property type="match status" value="1"/>
</dbReference>
<dbReference type="GO" id="GO:0006353">
    <property type="term" value="P:DNA-templated transcription termination"/>
    <property type="evidence" value="ECO:0007669"/>
    <property type="project" value="UniProtKB-KW"/>
</dbReference>
<dbReference type="Pfam" id="PF00176">
    <property type="entry name" value="SNF2-rel_dom"/>
    <property type="match status" value="1"/>
</dbReference>
<dbReference type="Pfam" id="PF00271">
    <property type="entry name" value="Helicase_C"/>
    <property type="match status" value="1"/>
</dbReference>
<dbReference type="PANTHER" id="PTHR45626">
    <property type="entry name" value="TRANSCRIPTION TERMINATION FACTOR 2-RELATED"/>
    <property type="match status" value="1"/>
</dbReference>
<evidence type="ECO:0000256" key="5">
    <source>
        <dbReference type="ARBA" id="ARBA00022741"/>
    </source>
</evidence>
<evidence type="ECO:0000256" key="13">
    <source>
        <dbReference type="ARBA" id="ARBA00070113"/>
    </source>
</evidence>
<dbReference type="PANTHER" id="PTHR45626:SF50">
    <property type="entry name" value="TRANSCRIPTION TERMINATION FACTOR 2"/>
    <property type="match status" value="1"/>
</dbReference>
<dbReference type="PROSITE" id="PS51194">
    <property type="entry name" value="HELICASE_CTER"/>
    <property type="match status" value="1"/>
</dbReference>
<dbReference type="CDD" id="cd18793">
    <property type="entry name" value="SF2_C_SNF"/>
    <property type="match status" value="1"/>
</dbReference>
<dbReference type="GO" id="GO:0005737">
    <property type="term" value="C:cytoplasm"/>
    <property type="evidence" value="ECO:0007669"/>
    <property type="project" value="UniProtKB-ARBA"/>
</dbReference>
<dbReference type="SMART" id="SM00490">
    <property type="entry name" value="HELICc"/>
    <property type="match status" value="1"/>
</dbReference>
<evidence type="ECO:0000256" key="10">
    <source>
        <dbReference type="ARBA" id="ARBA00023125"/>
    </source>
</evidence>
<dbReference type="InterPro" id="IPR014001">
    <property type="entry name" value="Helicase_ATP-bd"/>
</dbReference>
<evidence type="ECO:0000256" key="8">
    <source>
        <dbReference type="ARBA" id="ARBA00022840"/>
    </source>
</evidence>
<evidence type="ECO:0000259" key="18">
    <source>
        <dbReference type="PROSITE" id="PS51194"/>
    </source>
</evidence>
<dbReference type="Gene3D" id="3.40.50.300">
    <property type="entry name" value="P-loop containing nucleotide triphosphate hydrolases"/>
    <property type="match status" value="1"/>
</dbReference>
<dbReference type="FunFam" id="3.40.50.10810:FF:000043">
    <property type="entry name" value="Transcription termination factor 2"/>
    <property type="match status" value="1"/>
</dbReference>
<evidence type="ECO:0000256" key="16">
    <source>
        <dbReference type="SAM" id="MobiDB-lite"/>
    </source>
</evidence>
<protein>
    <recommendedName>
        <fullName evidence="13">Transcription termination factor 2</fullName>
    </recommendedName>
    <alternativeName>
        <fullName evidence="15">RNA polymerase II termination factor</fullName>
    </alternativeName>
    <alternativeName>
        <fullName evidence="14">Transcription release factor 2</fullName>
    </alternativeName>
</protein>
<dbReference type="GO" id="GO:0003677">
    <property type="term" value="F:DNA binding"/>
    <property type="evidence" value="ECO:0007669"/>
    <property type="project" value="UniProtKB-KW"/>
</dbReference>
<sequence>MEGSNLSKTWRELKEEESNSDISDIDSEDVLNNEDSLPIVINASDESGILSFGNQHIACKNESSEDSDVDVIEPSFSDLQRDTKPKTSKSSKKFESNEYGSSDSNDYTDNDSIIVVTKHKKKILIVDSESEDDKSSIYKSVSDLKLLVKPDNTLDISKVSETPKTEMFLSENIKLINTNYECEASEIINLSSPVNIEQNKLKTNIADRIKAEQLLAEKKRLSLQICKVNEEVANSKLILRTANLSALPDKGMRLEVTLARQESNLKDLLVQEKIVDEKLSNMSSDLINYVKNIKEESQNVVTNVPLWSNVASTSQNINEMGRKALETHRVQQALTMDTLQKLHASLQLCPSENVEADDPADLSVSLMPHQKHALAWLLWRETQTPSGGILADDMGLGKTLTMISLIIKSEENKSKFAKGNSDSSSDDEDKDWLSTSKKKKYKGNTLVVCPASLIGQWEGEVISKVKHNKLSIEMYHGPKREKKERRLCRRDIVITTYTIVNKEYVRPDNKHHSPNGPLLNICWKRIILDEAHQIRNFKSKTALKIFELRGKHRWVLTGTPIHNKESDLYALIKFLRCSPFDDYAVWKKWVDNRDASGNQRLSTMVKALMLRRTKEDLKQKGALTNLKDKSFSIIEVKLTKEESELYQKLLDFSVTLLAQFIEQKAEKENYSGHVFVNRKKKLVNQNDGNEDPFANHPDLSKLYSRMKNLNEVKTTDILVLLLRLRQICCHPTLITAMLVKEEMKDVGIENNDGLDLELLEKMGNMSIVFDAEKEGSNSPTSPLNYKNPIFSADVMSSKIKNVIKTIEENILPSEDKGIVVSQWTSMLDLIYNVLCSKKIKCVLLTGSVPVKDRGDIVKRFNEKNKGPKIMLLSLTAGGVGLNLVGANHLLMVDLHWNPQLESQACDRIYRVGQEKKVHIYKFMCSDTIEERILKLQEKKLSLADNILTGSNMTQASKLSLDDLKMLFNM</sequence>
<dbReference type="GO" id="GO:0008094">
    <property type="term" value="F:ATP-dependent activity, acting on DNA"/>
    <property type="evidence" value="ECO:0007669"/>
    <property type="project" value="UniProtKB-ARBA"/>
</dbReference>
<dbReference type="InterPro" id="IPR038718">
    <property type="entry name" value="SNF2-like_sf"/>
</dbReference>
<evidence type="ECO:0000256" key="9">
    <source>
        <dbReference type="ARBA" id="ARBA00023015"/>
    </source>
</evidence>
<dbReference type="EMBL" id="GEDC01030105">
    <property type="protein sequence ID" value="JAS07193.1"/>
    <property type="molecule type" value="Transcribed_RNA"/>
</dbReference>
<name>A0A1B6C101_9HEMI</name>
<proteinExistence type="inferred from homology"/>
<dbReference type="Gene3D" id="3.40.50.10810">
    <property type="entry name" value="Tandem AAA-ATPase domain"/>
    <property type="match status" value="1"/>
</dbReference>
<gene>
    <name evidence="19" type="ORF">g.10429</name>
</gene>
<keyword evidence="8" id="KW-0067">ATP-binding</keyword>
<accession>A0A1B6C101</accession>
<evidence type="ECO:0000256" key="6">
    <source>
        <dbReference type="ARBA" id="ARBA00022801"/>
    </source>
</evidence>
<keyword evidence="9" id="KW-0805">Transcription regulation</keyword>
<keyword evidence="6" id="KW-0378">Hydrolase</keyword>
<keyword evidence="5" id="KW-0547">Nucleotide-binding</keyword>
<evidence type="ECO:0000256" key="11">
    <source>
        <dbReference type="ARBA" id="ARBA00023163"/>
    </source>
</evidence>
<feature type="region of interest" description="Disordered" evidence="16">
    <location>
        <begin position="74"/>
        <end position="108"/>
    </location>
</feature>
<reference evidence="19" key="1">
    <citation type="submission" date="2015-12" db="EMBL/GenBank/DDBJ databases">
        <title>De novo transcriptome assembly of four potential Pierce s Disease insect vectors from Arizona vineyards.</title>
        <authorList>
            <person name="Tassone E.E."/>
        </authorList>
    </citation>
    <scope>NUCLEOTIDE SEQUENCE</scope>
</reference>
<dbReference type="InterPro" id="IPR049730">
    <property type="entry name" value="SNF2/RAD54-like_C"/>
</dbReference>
<evidence type="ECO:0000259" key="17">
    <source>
        <dbReference type="PROSITE" id="PS51192"/>
    </source>
</evidence>
<evidence type="ECO:0000256" key="2">
    <source>
        <dbReference type="ARBA" id="ARBA00007025"/>
    </source>
</evidence>
<evidence type="ECO:0000256" key="7">
    <source>
        <dbReference type="ARBA" id="ARBA00022806"/>
    </source>
</evidence>
<keyword evidence="7" id="KW-0347">Helicase</keyword>
<dbReference type="SMART" id="SM00487">
    <property type="entry name" value="DEXDc"/>
    <property type="match status" value="1"/>
</dbReference>
<keyword evidence="11" id="KW-0804">Transcription</keyword>
<dbReference type="GO" id="GO:0004386">
    <property type="term" value="F:helicase activity"/>
    <property type="evidence" value="ECO:0007669"/>
    <property type="project" value="UniProtKB-KW"/>
</dbReference>
<feature type="domain" description="Helicase C-terminal" evidence="18">
    <location>
        <begin position="798"/>
        <end position="964"/>
    </location>
</feature>
<dbReference type="GO" id="GO:0005524">
    <property type="term" value="F:ATP binding"/>
    <property type="evidence" value="ECO:0007669"/>
    <property type="project" value="UniProtKB-KW"/>
</dbReference>
<dbReference type="InterPro" id="IPR027417">
    <property type="entry name" value="P-loop_NTPase"/>
</dbReference>
<dbReference type="GO" id="GO:0016787">
    <property type="term" value="F:hydrolase activity"/>
    <property type="evidence" value="ECO:0007669"/>
    <property type="project" value="UniProtKB-KW"/>
</dbReference>
<organism evidence="19">
    <name type="scientific">Clastoptera arizonana</name>
    <name type="common">Arizona spittle bug</name>
    <dbReference type="NCBI Taxonomy" id="38151"/>
    <lineage>
        <taxon>Eukaryota</taxon>
        <taxon>Metazoa</taxon>
        <taxon>Ecdysozoa</taxon>
        <taxon>Arthropoda</taxon>
        <taxon>Hexapoda</taxon>
        <taxon>Insecta</taxon>
        <taxon>Pterygota</taxon>
        <taxon>Neoptera</taxon>
        <taxon>Paraneoptera</taxon>
        <taxon>Hemiptera</taxon>
        <taxon>Auchenorrhyncha</taxon>
        <taxon>Cercopoidea</taxon>
        <taxon>Clastopteridae</taxon>
        <taxon>Clastoptera</taxon>
    </lineage>
</organism>
<keyword evidence="12" id="KW-0539">Nucleus</keyword>